<keyword evidence="3" id="KW-1185">Reference proteome</keyword>
<dbReference type="CDD" id="cd00093">
    <property type="entry name" value="HTH_XRE"/>
    <property type="match status" value="1"/>
</dbReference>
<sequence length="91" mass="10449">MNEIDRKRLRQKIYICGYTNQQLANEIGVSPSTISNILLGHTKPKFEVLRALFGALELSFDEFVQIFFPHEYQLTIDKDSLGDFDQGQPSL</sequence>
<dbReference type="Pfam" id="PF01381">
    <property type="entry name" value="HTH_3"/>
    <property type="match status" value="1"/>
</dbReference>
<dbReference type="EMBL" id="JACAOA010000011">
    <property type="protein sequence ID" value="MBA5729205.1"/>
    <property type="molecule type" value="Genomic_DNA"/>
</dbReference>
<dbReference type="SMART" id="SM00530">
    <property type="entry name" value="HTH_XRE"/>
    <property type="match status" value="1"/>
</dbReference>
<feature type="domain" description="HTH cro/C1-type" evidence="1">
    <location>
        <begin position="21"/>
        <end position="63"/>
    </location>
</feature>
<dbReference type="InterPro" id="IPR010982">
    <property type="entry name" value="Lambda_DNA-bd_dom_sf"/>
</dbReference>
<protein>
    <submittedName>
        <fullName evidence="2">Helix-turn-helix transcriptional regulator</fullName>
    </submittedName>
</protein>
<evidence type="ECO:0000313" key="2">
    <source>
        <dbReference type="EMBL" id="MBA5729205.1"/>
    </source>
</evidence>
<dbReference type="RefSeq" id="WP_218930910.1">
    <property type="nucleotide sequence ID" value="NZ_JACAOA010000011.1"/>
</dbReference>
<dbReference type="PROSITE" id="PS50943">
    <property type="entry name" value="HTH_CROC1"/>
    <property type="match status" value="1"/>
</dbReference>
<dbReference type="AlphaFoldDB" id="A0A839A6K3"/>
<accession>A0A839A6K3</accession>
<dbReference type="Proteomes" id="UP000571018">
    <property type="component" value="Unassembled WGS sequence"/>
</dbReference>
<gene>
    <name evidence="2" type="ORF">HW423_05340</name>
</gene>
<comment type="caution">
    <text evidence="2">The sequence shown here is derived from an EMBL/GenBank/DDBJ whole genome shotgun (WGS) entry which is preliminary data.</text>
</comment>
<reference evidence="2 3" key="1">
    <citation type="submission" date="2020-06" db="EMBL/GenBank/DDBJ databases">
        <title>Reclassification of Facklamia ignava, Facklamia soureckii and Facklami tabacinasalis as Falseniella iganva gen. nov., comb. nov., Hutsoniella ignava gen. nov., comb. nov., and Ruoffia tabacinasalis gen. nov., comb. nov and description of Ruoffia haltotolerans sp. nov., isolated from hypersaline Inland Sea of Qatar.</title>
        <authorList>
            <person name="Fotedar R."/>
            <person name="Sankaranarayanan K."/>
            <person name="Lawson P."/>
            <person name="Caldwell M."/>
            <person name="Zeyara A."/>
            <person name="Al Malki A."/>
            <person name="Ali M."/>
        </authorList>
    </citation>
    <scope>NUCLEOTIDE SEQUENCE [LARGE SCALE GENOMIC DNA]</scope>
    <source>
        <strain evidence="2 3">INB8</strain>
    </source>
</reference>
<name>A0A839A6K3_9LACT</name>
<organism evidence="2 3">
    <name type="scientific">Ruoffia halotolerans</name>
    <dbReference type="NCBI Taxonomy" id="2748684"/>
    <lineage>
        <taxon>Bacteria</taxon>
        <taxon>Bacillati</taxon>
        <taxon>Bacillota</taxon>
        <taxon>Bacilli</taxon>
        <taxon>Lactobacillales</taxon>
        <taxon>Aerococcaceae</taxon>
        <taxon>Ruoffia</taxon>
    </lineage>
</organism>
<evidence type="ECO:0000259" key="1">
    <source>
        <dbReference type="PROSITE" id="PS50943"/>
    </source>
</evidence>
<dbReference type="InterPro" id="IPR001387">
    <property type="entry name" value="Cro/C1-type_HTH"/>
</dbReference>
<evidence type="ECO:0000313" key="3">
    <source>
        <dbReference type="Proteomes" id="UP000571018"/>
    </source>
</evidence>
<proteinExistence type="predicted"/>
<dbReference type="SUPFAM" id="SSF47413">
    <property type="entry name" value="lambda repressor-like DNA-binding domains"/>
    <property type="match status" value="1"/>
</dbReference>
<dbReference type="Gene3D" id="1.10.260.40">
    <property type="entry name" value="lambda repressor-like DNA-binding domains"/>
    <property type="match status" value="1"/>
</dbReference>
<dbReference type="GO" id="GO:0003677">
    <property type="term" value="F:DNA binding"/>
    <property type="evidence" value="ECO:0007669"/>
    <property type="project" value="InterPro"/>
</dbReference>